<dbReference type="RefSeq" id="XP_030639071.1">
    <property type="nucleotide sequence ID" value="XM_030783211.1"/>
</dbReference>
<evidence type="ECO:0000259" key="5">
    <source>
        <dbReference type="PROSITE" id="PS50835"/>
    </source>
</evidence>
<dbReference type="PANTHER" id="PTHR46484">
    <property type="entry name" value="SI:CH211-171H4.5-RELATED"/>
    <property type="match status" value="1"/>
</dbReference>
<dbReference type="SMART" id="SM00409">
    <property type="entry name" value="IG"/>
    <property type="match status" value="3"/>
</dbReference>
<evidence type="ECO:0000256" key="4">
    <source>
        <dbReference type="SAM" id="Phobius"/>
    </source>
</evidence>
<dbReference type="InterPro" id="IPR013162">
    <property type="entry name" value="CD80_C2-set"/>
</dbReference>
<dbReference type="InParanoid" id="A0A6J2W6P9"/>
<dbReference type="GO" id="GO:0016020">
    <property type="term" value="C:membrane"/>
    <property type="evidence" value="ECO:0007669"/>
    <property type="project" value="UniProtKB-SubCell"/>
</dbReference>
<keyword evidence="3" id="KW-1015">Disulfide bond</keyword>
<sequence length="567" mass="62231">MGNKVSADLTVSTGTPQSCCLSPKLYALYTHDCVSTQDNNIIIKYADDTTTLGLIKADAIFPTAPDRVSALAGSCAVIPCSFSPVHGKVKHVEVRLRFKSLPFASIKGTAFGTQEGVSTHSKFRKRTALAGNLSKGDCSVSIRSLRKDDADRYELQLKEKGASEWGSVKMIHLSVTDSPEKPVISDPGSVSEGQMIVLNCSVKYSCPSEAPTLQWTLERGGSQNRSMFWETKAPGQPPTLHSSLTFIVSHHTKPRVVCEAVYPGNRRAVSAKELHIKFPPKDVSIHTHTLSVSEGGNVLLACTCKADPPVSEYTWSYTQSGHTVILPQRTHMVRIFNVTRDMRVLCAVQNKIGRAESPPTPVNVQYKPHISSLFSSCNWDGSLLACSCAVDANPRPAITWSVNGSLPPDGYNSSVSTENHSGGLLVAVLEGPMDAPLVVTCYAFNAFGNDSYNLLQGDEGTLLMWKVTAVGSTVLSLLLLSLLLLCCCCYCRRKKTERQHIMRYRPPAVYPENMGIYQDNTPLYINCAEVTNIYTNGSYQLVYQNCTPVFVRTKQTHKRQRRAGRRE</sequence>
<dbReference type="InterPro" id="IPR013783">
    <property type="entry name" value="Ig-like_fold"/>
</dbReference>
<feature type="domain" description="Ig-like" evidence="5">
    <location>
        <begin position="280"/>
        <end position="365"/>
    </location>
</feature>
<protein>
    <submittedName>
        <fullName evidence="7">Sialoadhesin</fullName>
    </submittedName>
</protein>
<evidence type="ECO:0000256" key="1">
    <source>
        <dbReference type="ARBA" id="ARBA00004167"/>
    </source>
</evidence>
<dbReference type="AlphaFoldDB" id="A0A6J2W6P9"/>
<dbReference type="InterPro" id="IPR036179">
    <property type="entry name" value="Ig-like_dom_sf"/>
</dbReference>
<evidence type="ECO:0000313" key="6">
    <source>
        <dbReference type="Proteomes" id="UP000504632"/>
    </source>
</evidence>
<dbReference type="Pfam" id="PF08205">
    <property type="entry name" value="C2-set_2"/>
    <property type="match status" value="1"/>
</dbReference>
<dbReference type="CDD" id="cd00096">
    <property type="entry name" value="Ig"/>
    <property type="match status" value="1"/>
</dbReference>
<dbReference type="OrthoDB" id="25840at2759"/>
<feature type="transmembrane region" description="Helical" evidence="4">
    <location>
        <begin position="463"/>
        <end position="491"/>
    </location>
</feature>
<name>A0A6J2W6P9_CHACN</name>
<keyword evidence="4" id="KW-1133">Transmembrane helix</keyword>
<evidence type="ECO:0000256" key="2">
    <source>
        <dbReference type="ARBA" id="ARBA00023136"/>
    </source>
</evidence>
<evidence type="ECO:0000256" key="3">
    <source>
        <dbReference type="ARBA" id="ARBA00023157"/>
    </source>
</evidence>
<organism evidence="6 7">
    <name type="scientific">Chanos chanos</name>
    <name type="common">Milkfish</name>
    <name type="synonym">Mugil chanos</name>
    <dbReference type="NCBI Taxonomy" id="29144"/>
    <lineage>
        <taxon>Eukaryota</taxon>
        <taxon>Metazoa</taxon>
        <taxon>Chordata</taxon>
        <taxon>Craniata</taxon>
        <taxon>Vertebrata</taxon>
        <taxon>Euteleostomi</taxon>
        <taxon>Actinopterygii</taxon>
        <taxon>Neopterygii</taxon>
        <taxon>Teleostei</taxon>
        <taxon>Ostariophysi</taxon>
        <taxon>Gonorynchiformes</taxon>
        <taxon>Chanidae</taxon>
        <taxon>Chanos</taxon>
    </lineage>
</organism>
<dbReference type="PANTHER" id="PTHR46484:SF3">
    <property type="entry name" value="MYELIN-ASSOCIATED GLYCOPROTEIN-LIKE"/>
    <property type="match status" value="1"/>
</dbReference>
<proteinExistence type="predicted"/>
<dbReference type="InterPro" id="IPR003599">
    <property type="entry name" value="Ig_sub"/>
</dbReference>
<dbReference type="Proteomes" id="UP000504632">
    <property type="component" value="Chromosome 8"/>
</dbReference>
<keyword evidence="4" id="KW-0812">Transmembrane</keyword>
<keyword evidence="2 4" id="KW-0472">Membrane</keyword>
<dbReference type="Gene3D" id="2.60.40.10">
    <property type="entry name" value="Immunoglobulins"/>
    <property type="match status" value="4"/>
</dbReference>
<dbReference type="SUPFAM" id="SSF48726">
    <property type="entry name" value="Immunoglobulin"/>
    <property type="match status" value="4"/>
</dbReference>
<reference evidence="7" key="1">
    <citation type="submission" date="2025-08" db="UniProtKB">
        <authorList>
            <consortium name="RefSeq"/>
        </authorList>
    </citation>
    <scope>IDENTIFICATION</scope>
</reference>
<dbReference type="InterPro" id="IPR007110">
    <property type="entry name" value="Ig-like_dom"/>
</dbReference>
<feature type="domain" description="Ig-like" evidence="5">
    <location>
        <begin position="179"/>
        <end position="275"/>
    </location>
</feature>
<gene>
    <name evidence="7" type="primary">LOC115819709</name>
</gene>
<accession>A0A6J2W6P9</accession>
<comment type="subcellular location">
    <subcellularLocation>
        <location evidence="1">Membrane</location>
        <topology evidence="1">Single-pass membrane protein</topology>
    </subcellularLocation>
</comment>
<feature type="non-terminal residue" evidence="7">
    <location>
        <position position="567"/>
    </location>
</feature>
<keyword evidence="6" id="KW-1185">Reference proteome</keyword>
<dbReference type="GeneID" id="115819709"/>
<evidence type="ECO:0000313" key="7">
    <source>
        <dbReference type="RefSeq" id="XP_030639071.1"/>
    </source>
</evidence>
<dbReference type="PROSITE" id="PS50835">
    <property type="entry name" value="IG_LIKE"/>
    <property type="match status" value="2"/>
</dbReference>